<dbReference type="InterPro" id="IPR005901">
    <property type="entry name" value="GLPGLI"/>
</dbReference>
<evidence type="ECO:0000256" key="1">
    <source>
        <dbReference type="SAM" id="SignalP"/>
    </source>
</evidence>
<dbReference type="PATRIC" id="fig|1411148.3.peg.809"/>
<protein>
    <recommendedName>
        <fullName evidence="4">GLPGLI family protein</fullName>
    </recommendedName>
</protein>
<sequence length="294" mass="33199">MTPNRSISPILLLLCGWLAAAAQAYAQKSPVVIDTTLLTCEYKTLYYLDTTQRENGTLMGGSFVLQIGRKASKYYELTTDRYERIRTDAKTSANYMSQMEAEIERGALSGDYSGMPLLSRVDALVIYTGYPANRRTVQDAVFLDYYVYEDDAEPQQWTLLTDSVTQILGYTCRKAVCSYRGRDYEAWYAPEIPVSAGPWKFAGLPGLIMSVRDASGHYTFDLSRLDFVREPIEYLTYAERQYVRTDRITFLRTQAKSAQIGLARYIQANAPGGTTAGASGETARYDLLERDYKK</sequence>
<proteinExistence type="predicted"/>
<evidence type="ECO:0000313" key="3">
    <source>
        <dbReference type="Proteomes" id="UP000018837"/>
    </source>
</evidence>
<dbReference type="AlphaFoldDB" id="W2C4X4"/>
<gene>
    <name evidence="2" type="ORF">N425_05575</name>
</gene>
<comment type="caution">
    <text evidence="2">The sequence shown here is derived from an EMBL/GenBank/DDBJ whole genome shotgun (WGS) entry which is preliminary data.</text>
</comment>
<evidence type="ECO:0000313" key="2">
    <source>
        <dbReference type="EMBL" id="ETK02190.1"/>
    </source>
</evidence>
<dbReference type="Proteomes" id="UP000018837">
    <property type="component" value="Unassembled WGS sequence"/>
</dbReference>
<keyword evidence="1" id="KW-0732">Signal</keyword>
<evidence type="ECO:0008006" key="4">
    <source>
        <dbReference type="Google" id="ProtNLM"/>
    </source>
</evidence>
<dbReference type="Pfam" id="PF09697">
    <property type="entry name" value="Porph_ging"/>
    <property type="match status" value="1"/>
</dbReference>
<accession>W2C4X4</accession>
<organism evidence="2 3">
    <name type="scientific">Tannerella sp. oral taxon BU063 isolate Cell 2</name>
    <dbReference type="NCBI Taxonomy" id="1411148"/>
    <lineage>
        <taxon>Bacteria</taxon>
        <taxon>Pseudomonadati</taxon>
        <taxon>Bacteroidota</taxon>
        <taxon>Bacteroidia</taxon>
        <taxon>Bacteroidales</taxon>
        <taxon>Tannerellaceae</taxon>
        <taxon>Tannerella</taxon>
    </lineage>
</organism>
<reference evidence="2 3" key="1">
    <citation type="submission" date="2013-11" db="EMBL/GenBank/DDBJ databases">
        <title>Single cell genomics of uncultured Tannerella BU063 (oral taxon 286).</title>
        <authorList>
            <person name="Beall C.J."/>
            <person name="Campbell A.G."/>
            <person name="Griffen A.L."/>
            <person name="Podar M."/>
            <person name="Leys E.J."/>
        </authorList>
    </citation>
    <scope>NUCLEOTIDE SEQUENCE [LARGE SCALE GENOMIC DNA]</scope>
    <source>
        <strain evidence="2">Cell 2</strain>
    </source>
</reference>
<feature type="signal peptide" evidence="1">
    <location>
        <begin position="1"/>
        <end position="26"/>
    </location>
</feature>
<dbReference type="NCBIfam" id="TIGR01200">
    <property type="entry name" value="GLPGLI"/>
    <property type="match status" value="1"/>
</dbReference>
<name>W2C4X4_9BACT</name>
<feature type="chain" id="PRO_5004813413" description="GLPGLI family protein" evidence="1">
    <location>
        <begin position="27"/>
        <end position="294"/>
    </location>
</feature>
<dbReference type="EMBL" id="AYUF01000390">
    <property type="protein sequence ID" value="ETK02190.1"/>
    <property type="molecule type" value="Genomic_DNA"/>
</dbReference>